<dbReference type="Pfam" id="PF00990">
    <property type="entry name" value="GGDEF"/>
    <property type="match status" value="1"/>
</dbReference>
<dbReference type="NCBIfam" id="TIGR00254">
    <property type="entry name" value="GGDEF"/>
    <property type="match status" value="1"/>
</dbReference>
<dbReference type="GO" id="GO:0043709">
    <property type="term" value="P:cell adhesion involved in single-species biofilm formation"/>
    <property type="evidence" value="ECO:0007669"/>
    <property type="project" value="TreeGrafter"/>
</dbReference>
<keyword evidence="1" id="KW-0812">Transmembrane</keyword>
<feature type="domain" description="GGDEF" evidence="2">
    <location>
        <begin position="219"/>
        <end position="347"/>
    </location>
</feature>
<dbReference type="GO" id="GO:0052621">
    <property type="term" value="F:diguanylate cyclase activity"/>
    <property type="evidence" value="ECO:0007669"/>
    <property type="project" value="TreeGrafter"/>
</dbReference>
<dbReference type="PROSITE" id="PS50887">
    <property type="entry name" value="GGDEF"/>
    <property type="match status" value="1"/>
</dbReference>
<dbReference type="InterPro" id="IPR029787">
    <property type="entry name" value="Nucleotide_cyclase"/>
</dbReference>
<dbReference type="InterPro" id="IPR043128">
    <property type="entry name" value="Rev_trsase/Diguanyl_cyclase"/>
</dbReference>
<dbReference type="RefSeq" id="WP_107570125.1">
    <property type="nucleotide sequence ID" value="NZ_PYYB01000002.1"/>
</dbReference>
<dbReference type="PANTHER" id="PTHR45138:SF9">
    <property type="entry name" value="DIGUANYLATE CYCLASE DGCM-RELATED"/>
    <property type="match status" value="1"/>
</dbReference>
<comment type="caution">
    <text evidence="3">The sequence shown here is derived from an EMBL/GenBank/DDBJ whole genome shotgun (WGS) entry which is preliminary data.</text>
</comment>
<evidence type="ECO:0000256" key="1">
    <source>
        <dbReference type="SAM" id="Phobius"/>
    </source>
</evidence>
<feature type="transmembrane region" description="Helical" evidence="1">
    <location>
        <begin position="54"/>
        <end position="75"/>
    </location>
</feature>
<sequence length="347" mass="36719">MTEPTERRPSLDLPYVETEHEQVARLGAVAGRLVALVWLLALCGALLGGDPAPAADLALVVASTGTLVGALLCRARTVRHGRAARQVLAGTVTLHAAAAALALDGSGAATVGGFVLAAAFAGAVLRPPVLAGLHVAVAATAPVLIAGLAPERAPDALPTALGLAPAVAAVGVLIAVLHEHAIRRELAYRALARRDPLTGVGNYRRLHERLAETVARDPRRFALLTMDVDHFKAVNDRYGHLEGDRLLREVGRALVDNVRGKDVVARQGGDEFAVLAPETDEHGAQLLAARIERALQEIRVEDREEVRASIGIAVYPQDGTTVEELLARSDDALRREKAHRREPVAAR</sequence>
<reference evidence="3 4" key="1">
    <citation type="submission" date="2018-03" db="EMBL/GenBank/DDBJ databases">
        <title>Aquarubrobacter algicola gen. nov., sp. nov., a novel actinobacterium isolated from shallow eutrophic lake during the end of cyanobacterial harmful algal blooms.</title>
        <authorList>
            <person name="Chun S.J."/>
        </authorList>
    </citation>
    <scope>NUCLEOTIDE SEQUENCE [LARGE SCALE GENOMIC DNA]</scope>
    <source>
        <strain evidence="3 4">Seoho-28</strain>
    </source>
</reference>
<name>A0A2T4UF45_9ACTN</name>
<keyword evidence="4" id="KW-1185">Reference proteome</keyword>
<evidence type="ECO:0000313" key="4">
    <source>
        <dbReference type="Proteomes" id="UP000240739"/>
    </source>
</evidence>
<dbReference type="GO" id="GO:1902201">
    <property type="term" value="P:negative regulation of bacterial-type flagellum-dependent cell motility"/>
    <property type="evidence" value="ECO:0007669"/>
    <property type="project" value="TreeGrafter"/>
</dbReference>
<dbReference type="AlphaFoldDB" id="A0A2T4UF45"/>
<dbReference type="InterPro" id="IPR050469">
    <property type="entry name" value="Diguanylate_Cyclase"/>
</dbReference>
<dbReference type="PANTHER" id="PTHR45138">
    <property type="entry name" value="REGULATORY COMPONENTS OF SENSORY TRANSDUCTION SYSTEM"/>
    <property type="match status" value="1"/>
</dbReference>
<organism evidence="3 4">
    <name type="scientific">Paraconexibacter algicola</name>
    <dbReference type="NCBI Taxonomy" id="2133960"/>
    <lineage>
        <taxon>Bacteria</taxon>
        <taxon>Bacillati</taxon>
        <taxon>Actinomycetota</taxon>
        <taxon>Thermoleophilia</taxon>
        <taxon>Solirubrobacterales</taxon>
        <taxon>Paraconexibacteraceae</taxon>
        <taxon>Paraconexibacter</taxon>
    </lineage>
</organism>
<dbReference type="SMART" id="SM00267">
    <property type="entry name" value="GGDEF"/>
    <property type="match status" value="1"/>
</dbReference>
<dbReference type="GO" id="GO:0005886">
    <property type="term" value="C:plasma membrane"/>
    <property type="evidence" value="ECO:0007669"/>
    <property type="project" value="TreeGrafter"/>
</dbReference>
<dbReference type="FunFam" id="3.30.70.270:FF:000001">
    <property type="entry name" value="Diguanylate cyclase domain protein"/>
    <property type="match status" value="1"/>
</dbReference>
<feature type="transmembrane region" description="Helical" evidence="1">
    <location>
        <begin position="132"/>
        <end position="150"/>
    </location>
</feature>
<dbReference type="EMBL" id="PYYB01000002">
    <property type="protein sequence ID" value="PTL56406.1"/>
    <property type="molecule type" value="Genomic_DNA"/>
</dbReference>
<feature type="transmembrane region" description="Helical" evidence="1">
    <location>
        <begin position="29"/>
        <end position="48"/>
    </location>
</feature>
<proteinExistence type="predicted"/>
<feature type="transmembrane region" description="Helical" evidence="1">
    <location>
        <begin position="156"/>
        <end position="177"/>
    </location>
</feature>
<gene>
    <name evidence="3" type="ORF">C7Y72_15700</name>
</gene>
<keyword evidence="1" id="KW-1133">Transmembrane helix</keyword>
<dbReference type="SUPFAM" id="SSF55073">
    <property type="entry name" value="Nucleotide cyclase"/>
    <property type="match status" value="1"/>
</dbReference>
<evidence type="ECO:0000259" key="2">
    <source>
        <dbReference type="PROSITE" id="PS50887"/>
    </source>
</evidence>
<dbReference type="CDD" id="cd01949">
    <property type="entry name" value="GGDEF"/>
    <property type="match status" value="1"/>
</dbReference>
<accession>A0A2T4UF45</accession>
<dbReference type="Proteomes" id="UP000240739">
    <property type="component" value="Unassembled WGS sequence"/>
</dbReference>
<dbReference type="Gene3D" id="3.30.70.270">
    <property type="match status" value="1"/>
</dbReference>
<dbReference type="InterPro" id="IPR000160">
    <property type="entry name" value="GGDEF_dom"/>
</dbReference>
<evidence type="ECO:0000313" key="3">
    <source>
        <dbReference type="EMBL" id="PTL56406.1"/>
    </source>
</evidence>
<dbReference type="OrthoDB" id="23692at2"/>
<protein>
    <recommendedName>
        <fullName evidence="2">GGDEF domain-containing protein</fullName>
    </recommendedName>
</protein>
<keyword evidence="1" id="KW-0472">Membrane</keyword>